<sequence length="167" mass="17397">MKKSLLSAGVLSVLLLAACGGQAEKPSEKPAEQAAAAAPAGSAKADVEAREQLMKAFKEDFGVMGKMVKGETAYDAAAFKAAAEKLNANADKPWAHYTEASAQEESEAKPEVWSKAAEFQQEAEKFVAAVAALNTAAATAENVDAVKAAFGQVGQSCKACHDSFRKD</sequence>
<proteinExistence type="predicted"/>
<evidence type="ECO:0000256" key="1">
    <source>
        <dbReference type="SAM" id="SignalP"/>
    </source>
</evidence>
<dbReference type="Proteomes" id="UP000254651">
    <property type="component" value="Unassembled WGS sequence"/>
</dbReference>
<dbReference type="GO" id="GO:0005506">
    <property type="term" value="F:iron ion binding"/>
    <property type="evidence" value="ECO:0007669"/>
    <property type="project" value="InterPro"/>
</dbReference>
<dbReference type="InterPro" id="IPR015984">
    <property type="entry name" value="Cyt_c_prime_subgr"/>
</dbReference>
<feature type="signal peptide" evidence="1">
    <location>
        <begin position="1"/>
        <end position="23"/>
    </location>
</feature>
<dbReference type="InterPro" id="IPR002321">
    <property type="entry name" value="Cyt_c_II"/>
</dbReference>
<dbReference type="InterPro" id="IPR010980">
    <property type="entry name" value="Cyt_c/b562"/>
</dbReference>
<keyword evidence="3" id="KW-1185">Reference proteome</keyword>
<evidence type="ECO:0000313" key="2">
    <source>
        <dbReference type="EMBL" id="STZ77117.1"/>
    </source>
</evidence>
<name>A0A378UIF3_BERDE</name>
<dbReference type="GO" id="GO:0022900">
    <property type="term" value="P:electron transport chain"/>
    <property type="evidence" value="ECO:0007669"/>
    <property type="project" value="InterPro"/>
</dbReference>
<keyword evidence="1" id="KW-0732">Signal</keyword>
<dbReference type="SUPFAM" id="SSF47175">
    <property type="entry name" value="Cytochromes"/>
    <property type="match status" value="1"/>
</dbReference>
<dbReference type="Pfam" id="PF01322">
    <property type="entry name" value="Cytochrom_C_2"/>
    <property type="match status" value="1"/>
</dbReference>
<dbReference type="PROSITE" id="PS51257">
    <property type="entry name" value="PROKAR_LIPOPROTEIN"/>
    <property type="match status" value="1"/>
</dbReference>
<evidence type="ECO:0000313" key="3">
    <source>
        <dbReference type="Proteomes" id="UP000254651"/>
    </source>
</evidence>
<organism evidence="2 3">
    <name type="scientific">Bergeriella denitrificans</name>
    <name type="common">Neisseria denitrificans</name>
    <dbReference type="NCBI Taxonomy" id="494"/>
    <lineage>
        <taxon>Bacteria</taxon>
        <taxon>Pseudomonadati</taxon>
        <taxon>Pseudomonadota</taxon>
        <taxon>Betaproteobacteria</taxon>
        <taxon>Neisseriales</taxon>
        <taxon>Neisseriaceae</taxon>
        <taxon>Bergeriella</taxon>
    </lineage>
</organism>
<dbReference type="AlphaFoldDB" id="A0A378UIF3"/>
<gene>
    <name evidence="2" type="ORF">NCTC10295_01924</name>
</gene>
<dbReference type="GO" id="GO:0009055">
    <property type="term" value="F:electron transfer activity"/>
    <property type="evidence" value="ECO:0007669"/>
    <property type="project" value="InterPro"/>
</dbReference>
<dbReference type="EMBL" id="UGQS01000002">
    <property type="protein sequence ID" value="STZ77117.1"/>
    <property type="molecule type" value="Genomic_DNA"/>
</dbReference>
<protein>
    <submittedName>
        <fullName evidence="2">C-type cytochrome</fullName>
    </submittedName>
</protein>
<dbReference type="Gene3D" id="1.20.120.10">
    <property type="entry name" value="Cytochrome c/b562"/>
    <property type="match status" value="1"/>
</dbReference>
<dbReference type="GO" id="GO:0020037">
    <property type="term" value="F:heme binding"/>
    <property type="evidence" value="ECO:0007669"/>
    <property type="project" value="InterPro"/>
</dbReference>
<feature type="chain" id="PRO_5017003668" evidence="1">
    <location>
        <begin position="24"/>
        <end position="167"/>
    </location>
</feature>
<reference evidence="2 3" key="1">
    <citation type="submission" date="2018-06" db="EMBL/GenBank/DDBJ databases">
        <authorList>
            <consortium name="Pathogen Informatics"/>
            <person name="Doyle S."/>
        </authorList>
    </citation>
    <scope>NUCLEOTIDE SEQUENCE [LARGE SCALE GENOMIC DNA]</scope>
    <source>
        <strain evidence="2 3">NCTC10295</strain>
    </source>
</reference>
<accession>A0A378UIF3</accession>
<dbReference type="RefSeq" id="WP_066080757.1">
    <property type="nucleotide sequence ID" value="NZ_CP181246.1"/>
</dbReference>
<dbReference type="PRINTS" id="PR00608">
    <property type="entry name" value="CYTCHROMECII"/>
</dbReference>
<dbReference type="PROSITE" id="PS51009">
    <property type="entry name" value="CYTCII"/>
    <property type="match status" value="1"/>
</dbReference>